<keyword evidence="3" id="KW-1185">Reference proteome</keyword>
<dbReference type="AlphaFoldDB" id="A0A974GVW0"/>
<dbReference type="RefSeq" id="WP_179237126.1">
    <property type="nucleotide sequence ID" value="NZ_JACBNQ010000002.1"/>
</dbReference>
<evidence type="ECO:0000313" key="2">
    <source>
        <dbReference type="EMBL" id="NYB73450.1"/>
    </source>
</evidence>
<evidence type="ECO:0000313" key="3">
    <source>
        <dbReference type="Proteomes" id="UP000611629"/>
    </source>
</evidence>
<evidence type="ECO:0000256" key="1">
    <source>
        <dbReference type="SAM" id="Phobius"/>
    </source>
</evidence>
<feature type="transmembrane region" description="Helical" evidence="1">
    <location>
        <begin position="6"/>
        <end position="26"/>
    </location>
</feature>
<dbReference type="EMBL" id="JACBNQ010000002">
    <property type="protein sequence ID" value="NYB73450.1"/>
    <property type="molecule type" value="Genomic_DNA"/>
</dbReference>
<comment type="caution">
    <text evidence="2">The sequence shown here is derived from an EMBL/GenBank/DDBJ whole genome shotgun (WGS) entry which is preliminary data.</text>
</comment>
<organism evidence="2 3">
    <name type="scientific">Sedimentibacter hydroxybenzoicus DSM 7310</name>
    <dbReference type="NCBI Taxonomy" id="1123245"/>
    <lineage>
        <taxon>Bacteria</taxon>
        <taxon>Bacillati</taxon>
        <taxon>Bacillota</taxon>
        <taxon>Tissierellia</taxon>
        <taxon>Sedimentibacter</taxon>
    </lineage>
</organism>
<keyword evidence="1" id="KW-0812">Transmembrane</keyword>
<proteinExistence type="predicted"/>
<reference evidence="2" key="1">
    <citation type="submission" date="2020-07" db="EMBL/GenBank/DDBJ databases">
        <title>Genomic analysis of a strain of Sedimentibacter Hydroxybenzoicus DSM7310.</title>
        <authorList>
            <person name="Ma S."/>
        </authorList>
    </citation>
    <scope>NUCLEOTIDE SEQUENCE</scope>
    <source>
        <strain evidence="2">DSM 7310</strain>
    </source>
</reference>
<keyword evidence="1" id="KW-0472">Membrane</keyword>
<accession>A0A974GVW0</accession>
<protein>
    <submittedName>
        <fullName evidence="2">Uncharacterized protein</fullName>
    </submittedName>
</protein>
<keyword evidence="1" id="KW-1133">Transmembrane helix</keyword>
<sequence length="124" mass="15110">MKSEFNSMIVTIIPVLLTGFIGYMSWIRQEKRKKFYHELDRSIEKVLCPVFHAIRHIENESSAEKREKNLRVFFDKYSSEESNIHYILDFLFLNCYYETEEQFKIFLEKRDGGYWENFWDSLQG</sequence>
<name>A0A974GVW0_SEDHY</name>
<dbReference type="Proteomes" id="UP000611629">
    <property type="component" value="Unassembled WGS sequence"/>
</dbReference>
<gene>
    <name evidence="2" type="ORF">HZF24_04785</name>
</gene>